<dbReference type="Gene3D" id="3.30.300.20">
    <property type="match status" value="2"/>
</dbReference>
<dbReference type="SMART" id="SM00316">
    <property type="entry name" value="S1"/>
    <property type="match status" value="1"/>
</dbReference>
<reference evidence="9 10" key="1">
    <citation type="journal article" date="2014" name="Environ. Microbiol.">
        <title>Genomic signatures of obligate host dependence in the luminous bacterial symbiont of a vertebrate.</title>
        <authorList>
            <person name="Hendry T.A."/>
            <person name="de Wet J.R."/>
            <person name="Dunlap P.V."/>
        </authorList>
    </citation>
    <scope>NUCLEOTIDE SEQUENCE [LARGE SCALE GENOMIC DNA]</scope>
    <source>
        <strain evidence="9 10">Akat1</strain>
    </source>
</reference>
<dbReference type="InterPro" id="IPR058582">
    <property type="entry name" value="KH_NusA_2nd"/>
</dbReference>
<comment type="subunit">
    <text evidence="7">Monomer. Binds directly to the core enzyme of the DNA-dependent RNA polymerase and to nascent RNA.</text>
</comment>
<dbReference type="GO" id="GO:0031564">
    <property type="term" value="P:transcription antitermination"/>
    <property type="evidence" value="ECO:0007669"/>
    <property type="project" value="UniProtKB-UniRule"/>
</dbReference>
<dbReference type="InterPro" id="IPR013735">
    <property type="entry name" value="TF_NusA_N"/>
</dbReference>
<dbReference type="InterPro" id="IPR004087">
    <property type="entry name" value="KH_dom"/>
</dbReference>
<dbReference type="SUPFAM" id="SSF54814">
    <property type="entry name" value="Prokaryotic type KH domain (KH-domain type II)"/>
    <property type="match status" value="2"/>
</dbReference>
<evidence type="ECO:0000259" key="8">
    <source>
        <dbReference type="PROSITE" id="PS50126"/>
    </source>
</evidence>
<evidence type="ECO:0000256" key="7">
    <source>
        <dbReference type="HAMAP-Rule" id="MF_00945"/>
    </source>
</evidence>
<keyword evidence="5 7" id="KW-0805">Transcription regulation</keyword>
<dbReference type="EMBL" id="AMSD01000001">
    <property type="protein sequence ID" value="EPE37832.1"/>
    <property type="molecule type" value="Genomic_DNA"/>
</dbReference>
<keyword evidence="3 7" id="KW-0889">Transcription antitermination</keyword>
<dbReference type="InterPro" id="IPR012340">
    <property type="entry name" value="NA-bd_OB-fold"/>
</dbReference>
<dbReference type="CDD" id="cd22529">
    <property type="entry name" value="KH-II_NusA_rpt2"/>
    <property type="match status" value="1"/>
</dbReference>
<dbReference type="GO" id="GO:0005829">
    <property type="term" value="C:cytosol"/>
    <property type="evidence" value="ECO:0007669"/>
    <property type="project" value="TreeGrafter"/>
</dbReference>
<dbReference type="GO" id="GO:0006353">
    <property type="term" value="P:DNA-templated transcription termination"/>
    <property type="evidence" value="ECO:0007669"/>
    <property type="project" value="UniProtKB-UniRule"/>
</dbReference>
<dbReference type="NCBIfam" id="TIGR01954">
    <property type="entry name" value="nusA_Cterm_rpt"/>
    <property type="match status" value="2"/>
</dbReference>
<dbReference type="PANTHER" id="PTHR22648">
    <property type="entry name" value="TRANSCRIPTION TERMINATION FACTOR NUSA"/>
    <property type="match status" value="1"/>
</dbReference>
<dbReference type="AlphaFoldDB" id="S3DHD3"/>
<dbReference type="InterPro" id="IPR010213">
    <property type="entry name" value="TF_NusA"/>
</dbReference>
<dbReference type="SMART" id="SM00322">
    <property type="entry name" value="KH"/>
    <property type="match status" value="2"/>
</dbReference>
<comment type="caution">
    <text evidence="9">The sequence shown here is derived from an EMBL/GenBank/DDBJ whole genome shotgun (WGS) entry which is preliminary data.</text>
</comment>
<name>S3DHD3_9GAMM</name>
<dbReference type="InterPro" id="IPR003029">
    <property type="entry name" value="S1_domain"/>
</dbReference>
<dbReference type="HAMAP" id="MF_00945_B">
    <property type="entry name" value="NusA_B"/>
    <property type="match status" value="1"/>
</dbReference>
<keyword evidence="4 7" id="KW-0694">RNA-binding</keyword>
<gene>
    <name evidence="7 9" type="primary">nusA</name>
    <name evidence="9" type="ORF">O1U_0294</name>
</gene>
<dbReference type="Pfam" id="PF26594">
    <property type="entry name" value="KH_NusA_2nd"/>
    <property type="match status" value="1"/>
</dbReference>
<keyword evidence="2 7" id="KW-0963">Cytoplasm</keyword>
<keyword evidence="1 7" id="KW-0806">Transcription termination</keyword>
<dbReference type="STRING" id="28176.CF66_2113"/>
<dbReference type="InterPro" id="IPR010995">
    <property type="entry name" value="DNA_repair_Rad51/TF_NusA_a-hlx"/>
</dbReference>
<proteinExistence type="inferred from homology"/>
<keyword evidence="10" id="KW-1185">Reference proteome</keyword>
<dbReference type="FunFam" id="1.10.150.20:FF:000015">
    <property type="entry name" value="Transcription termination/antitermination protein NusA"/>
    <property type="match status" value="1"/>
</dbReference>
<dbReference type="Proteomes" id="UP000053688">
    <property type="component" value="Unassembled WGS sequence"/>
</dbReference>
<dbReference type="CDD" id="cd02134">
    <property type="entry name" value="KH-II_NusA_rpt1"/>
    <property type="match status" value="1"/>
</dbReference>
<dbReference type="SUPFAM" id="SSF69705">
    <property type="entry name" value="Transcription factor NusA, N-terminal domain"/>
    <property type="match status" value="1"/>
</dbReference>
<dbReference type="FunFam" id="3.30.1480.10:FF:000001">
    <property type="entry name" value="Transcription termination/antitermination protein NusA"/>
    <property type="match status" value="1"/>
</dbReference>
<organism evidence="9 10">
    <name type="scientific">Candidatus Photodesmus katoptron Akat1</name>
    <dbReference type="NCBI Taxonomy" id="1236703"/>
    <lineage>
        <taxon>Bacteria</taxon>
        <taxon>Pseudomonadati</taxon>
        <taxon>Pseudomonadota</taxon>
        <taxon>Gammaproteobacteria</taxon>
        <taxon>Vibrionales</taxon>
        <taxon>Vibrionaceae</taxon>
        <taxon>Candidatus Photodesmus</taxon>
    </lineage>
</organism>
<dbReference type="Gene3D" id="1.10.150.20">
    <property type="entry name" value="5' to 3' exonuclease, C-terminal subdomain"/>
    <property type="match status" value="2"/>
</dbReference>
<dbReference type="InterPro" id="IPR030842">
    <property type="entry name" value="TF_NusA_bacterial"/>
</dbReference>
<comment type="function">
    <text evidence="7">Participates in both transcription termination and antitermination.</text>
</comment>
<dbReference type="RefSeq" id="WP_016503630.1">
    <property type="nucleotide sequence ID" value="NZ_AMSD01000001.1"/>
</dbReference>
<comment type="similarity">
    <text evidence="7">Belongs to the NusA family.</text>
</comment>
<dbReference type="InterPro" id="IPR036555">
    <property type="entry name" value="NusA_N_sf"/>
</dbReference>
<dbReference type="Pfam" id="PF13184">
    <property type="entry name" value="KH_NusA_1st"/>
    <property type="match status" value="1"/>
</dbReference>
<dbReference type="eggNOG" id="COG0195">
    <property type="taxonomic scope" value="Bacteria"/>
</dbReference>
<dbReference type="FunFam" id="3.30.300.20:FF:000002">
    <property type="entry name" value="Transcription termination/antitermination protein NusA"/>
    <property type="match status" value="1"/>
</dbReference>
<evidence type="ECO:0000256" key="6">
    <source>
        <dbReference type="ARBA" id="ARBA00023163"/>
    </source>
</evidence>
<dbReference type="FunFam" id="1.10.150.20:FF:000018">
    <property type="entry name" value="Transcription termination/antitermination protein NusA"/>
    <property type="match status" value="1"/>
</dbReference>
<evidence type="ECO:0000256" key="1">
    <source>
        <dbReference type="ARBA" id="ARBA00022472"/>
    </source>
</evidence>
<protein>
    <recommendedName>
        <fullName evidence="7">Transcription termination/antitermination protein NusA</fullName>
    </recommendedName>
</protein>
<evidence type="ECO:0000256" key="4">
    <source>
        <dbReference type="ARBA" id="ARBA00022884"/>
    </source>
</evidence>
<dbReference type="InterPro" id="IPR009019">
    <property type="entry name" value="KH_sf_prok-type"/>
</dbReference>
<dbReference type="InterPro" id="IPR025249">
    <property type="entry name" value="TF_NusA_KH_1st"/>
</dbReference>
<dbReference type="GO" id="GO:0000166">
    <property type="term" value="F:nucleotide binding"/>
    <property type="evidence" value="ECO:0007669"/>
    <property type="project" value="InterPro"/>
</dbReference>
<dbReference type="CDD" id="cd04455">
    <property type="entry name" value="S1_NusA"/>
    <property type="match status" value="1"/>
</dbReference>
<dbReference type="Pfam" id="PF14520">
    <property type="entry name" value="HHH_5"/>
    <property type="match status" value="2"/>
</dbReference>
<keyword evidence="6 7" id="KW-0804">Transcription</keyword>
<sequence length="495" mass="55544">MSKEILAVVEAVSNEKAVPRERIFEALEIALATSTKKKYEIDIDVHVIIDRKTGEFQTFRQWEVVKTVENPTKEISIEAAQYENETITIGCFIKDNIDSVTFDRITTQTAKQVIVQKVREAERTQIVSQFIDKEGDLITGVVKKVNREIVILDLGNNAEAVILRDDQLPRENFRPGDRVRGLLYKIVPESRGFQLFITRSKPEMLEELFRIEVPEIGEDLIELKGAARDPGSRAKIAVKTNDRRIDPVGACVGMRGARVQAVSSELAGERIDIVLWDDNPAQFAINTIAPADVVSIIVDEDEHSMDIAVEKNNLAQAIGRNGQNVRLASQLTGWELSIMTITELEEKHQKESQASIKIFMKYLNIEKNFAEILSEEGFSSLEEVAYVPVNELLKVDGLNKKLVEELRSRAKDALTTIALAQEETFEGVKLSQNLLNLKGLEREMAFKLAAKGISTLENLAEQSIDELEGINGLTEEHAGKLIMEARNICWFNNGK</sequence>
<dbReference type="SUPFAM" id="SSF47794">
    <property type="entry name" value="Rad51 N-terminal domain-like"/>
    <property type="match status" value="2"/>
</dbReference>
<dbReference type="FunFam" id="3.30.300.20:FF:000005">
    <property type="entry name" value="Transcription termination/antitermination protein NusA"/>
    <property type="match status" value="1"/>
</dbReference>
<feature type="domain" description="S1 motif" evidence="8">
    <location>
        <begin position="135"/>
        <end position="200"/>
    </location>
</feature>
<dbReference type="PROSITE" id="PS50126">
    <property type="entry name" value="S1"/>
    <property type="match status" value="1"/>
</dbReference>
<evidence type="ECO:0000313" key="9">
    <source>
        <dbReference type="EMBL" id="EPE37832.1"/>
    </source>
</evidence>
<dbReference type="InterPro" id="IPR010214">
    <property type="entry name" value="Tscrpt_termin_fac_NusA_C_rpt"/>
</dbReference>
<dbReference type="NCBIfam" id="TIGR01953">
    <property type="entry name" value="NusA"/>
    <property type="match status" value="1"/>
</dbReference>
<dbReference type="PROSITE" id="PS50084">
    <property type="entry name" value="KH_TYPE_1"/>
    <property type="match status" value="1"/>
</dbReference>
<accession>S3DHD3</accession>
<dbReference type="GO" id="GO:0003700">
    <property type="term" value="F:DNA-binding transcription factor activity"/>
    <property type="evidence" value="ECO:0007669"/>
    <property type="project" value="InterPro"/>
</dbReference>
<dbReference type="Gene3D" id="3.30.1480.10">
    <property type="entry name" value="NusA, N-terminal domain"/>
    <property type="match status" value="1"/>
</dbReference>
<dbReference type="PANTHER" id="PTHR22648:SF0">
    <property type="entry name" value="TRANSCRIPTION TERMINATION_ANTITERMINATION PROTEIN NUSA"/>
    <property type="match status" value="1"/>
</dbReference>
<dbReference type="InterPro" id="IPR015946">
    <property type="entry name" value="KH_dom-like_a/b"/>
</dbReference>
<dbReference type="Pfam" id="PF08529">
    <property type="entry name" value="NusA_N"/>
    <property type="match status" value="1"/>
</dbReference>
<dbReference type="PATRIC" id="fig|1236703.3.peg.287"/>
<evidence type="ECO:0000256" key="3">
    <source>
        <dbReference type="ARBA" id="ARBA00022814"/>
    </source>
</evidence>
<evidence type="ECO:0000313" key="10">
    <source>
        <dbReference type="Proteomes" id="UP000053688"/>
    </source>
</evidence>
<dbReference type="GO" id="GO:0003723">
    <property type="term" value="F:RNA binding"/>
    <property type="evidence" value="ECO:0007669"/>
    <property type="project" value="UniProtKB-UniRule"/>
</dbReference>
<evidence type="ECO:0000256" key="5">
    <source>
        <dbReference type="ARBA" id="ARBA00023015"/>
    </source>
</evidence>
<evidence type="ECO:0000256" key="2">
    <source>
        <dbReference type="ARBA" id="ARBA00022490"/>
    </source>
</evidence>
<comment type="subcellular location">
    <subcellularLocation>
        <location evidence="7">Cytoplasm</location>
    </subcellularLocation>
</comment>
<dbReference type="SUPFAM" id="SSF50249">
    <property type="entry name" value="Nucleic acid-binding proteins"/>
    <property type="match status" value="1"/>
</dbReference>
<dbReference type="Gene3D" id="2.40.50.140">
    <property type="entry name" value="Nucleic acid-binding proteins"/>
    <property type="match status" value="1"/>
</dbReference>